<feature type="compositionally biased region" description="Polar residues" evidence="1">
    <location>
        <begin position="1"/>
        <end position="26"/>
    </location>
</feature>
<sequence>MPSSQTESRTTFSIPSTHHQPTTLDTSRVRGDSLLDPIYISDSENEHREVTYISSDSEDEHPREVTYISSDSEDEDGGRSQDAITDQVMRNEAFRENIIQCHSCPICLEIAFQPYMLRKLCNEKNSAFFCPICRVKVVQKPLLCFNLQAAAEASKKPYEIADRCSGIAEIAVRAGRTEVDADAASEGPSISAKILTIVLSVVADVTDPHSV</sequence>
<protein>
    <submittedName>
        <fullName evidence="2">Uncharacterized protein</fullName>
    </submittedName>
</protein>
<evidence type="ECO:0000313" key="3">
    <source>
        <dbReference type="Proteomes" id="UP001150238"/>
    </source>
</evidence>
<comment type="caution">
    <text evidence="2">The sequence shown here is derived from an EMBL/GenBank/DDBJ whole genome shotgun (WGS) entry which is preliminary data.</text>
</comment>
<gene>
    <name evidence="2" type="ORF">C8J55DRAFT_484525</name>
</gene>
<dbReference type="EMBL" id="JANVFS010000002">
    <property type="protein sequence ID" value="KAJ4494814.1"/>
    <property type="molecule type" value="Genomic_DNA"/>
</dbReference>
<feature type="region of interest" description="Disordered" evidence="1">
    <location>
        <begin position="1"/>
        <end position="81"/>
    </location>
</feature>
<evidence type="ECO:0000256" key="1">
    <source>
        <dbReference type="SAM" id="MobiDB-lite"/>
    </source>
</evidence>
<name>A0A9W9E0J6_9AGAR</name>
<proteinExistence type="predicted"/>
<reference evidence="2" key="2">
    <citation type="journal article" date="2023" name="Proc. Natl. Acad. Sci. U.S.A.">
        <title>A global phylogenomic analysis of the shiitake genus Lentinula.</title>
        <authorList>
            <person name="Sierra-Patev S."/>
            <person name="Min B."/>
            <person name="Naranjo-Ortiz M."/>
            <person name="Looney B."/>
            <person name="Konkel Z."/>
            <person name="Slot J.C."/>
            <person name="Sakamoto Y."/>
            <person name="Steenwyk J.L."/>
            <person name="Rokas A."/>
            <person name="Carro J."/>
            <person name="Camarero S."/>
            <person name="Ferreira P."/>
            <person name="Molpeceres G."/>
            <person name="Ruiz-Duenas F.J."/>
            <person name="Serrano A."/>
            <person name="Henrissat B."/>
            <person name="Drula E."/>
            <person name="Hughes K.W."/>
            <person name="Mata J.L."/>
            <person name="Ishikawa N.K."/>
            <person name="Vargas-Isla R."/>
            <person name="Ushijima S."/>
            <person name="Smith C.A."/>
            <person name="Donoghue J."/>
            <person name="Ahrendt S."/>
            <person name="Andreopoulos W."/>
            <person name="He G."/>
            <person name="LaButti K."/>
            <person name="Lipzen A."/>
            <person name="Ng V."/>
            <person name="Riley R."/>
            <person name="Sandor L."/>
            <person name="Barry K."/>
            <person name="Martinez A.T."/>
            <person name="Xiao Y."/>
            <person name="Gibbons J.G."/>
            <person name="Terashima K."/>
            <person name="Grigoriev I.V."/>
            <person name="Hibbett D."/>
        </authorList>
    </citation>
    <scope>NUCLEOTIDE SEQUENCE</scope>
    <source>
        <strain evidence="2">Sp2 HRB7682 ss15</strain>
    </source>
</reference>
<evidence type="ECO:0000313" key="2">
    <source>
        <dbReference type="EMBL" id="KAJ4494814.1"/>
    </source>
</evidence>
<reference evidence="2" key="1">
    <citation type="submission" date="2022-08" db="EMBL/GenBank/DDBJ databases">
        <authorList>
            <consortium name="DOE Joint Genome Institute"/>
            <person name="Min B."/>
            <person name="Riley R."/>
            <person name="Sierra-Patev S."/>
            <person name="Naranjo-Ortiz M."/>
            <person name="Looney B."/>
            <person name="Konkel Z."/>
            <person name="Slot J.C."/>
            <person name="Sakamoto Y."/>
            <person name="Steenwyk J.L."/>
            <person name="Rokas A."/>
            <person name="Carro J."/>
            <person name="Camarero S."/>
            <person name="Ferreira P."/>
            <person name="Molpeceres G."/>
            <person name="Ruiz-Duenas F.J."/>
            <person name="Serrano A."/>
            <person name="Henrissat B."/>
            <person name="Drula E."/>
            <person name="Hughes K.W."/>
            <person name="Mata J.L."/>
            <person name="Ishikawa N.K."/>
            <person name="Vargas-Isla R."/>
            <person name="Ushijima S."/>
            <person name="Smith C.A."/>
            <person name="Ahrendt S."/>
            <person name="Andreopoulos W."/>
            <person name="He G."/>
            <person name="Labutti K."/>
            <person name="Lipzen A."/>
            <person name="Ng V."/>
            <person name="Sandor L."/>
            <person name="Barry K."/>
            <person name="Martinez A.T."/>
            <person name="Xiao Y."/>
            <person name="Gibbons J.G."/>
            <person name="Terashima K."/>
            <person name="Hibbett D.S."/>
            <person name="Grigoriev I.V."/>
        </authorList>
    </citation>
    <scope>NUCLEOTIDE SEQUENCE</scope>
    <source>
        <strain evidence="2">Sp2 HRB7682 ss15</strain>
    </source>
</reference>
<dbReference type="SUPFAM" id="SSF57850">
    <property type="entry name" value="RING/U-box"/>
    <property type="match status" value="1"/>
</dbReference>
<dbReference type="AlphaFoldDB" id="A0A9W9E0J6"/>
<organism evidence="2 3">
    <name type="scientific">Lentinula lateritia</name>
    <dbReference type="NCBI Taxonomy" id="40482"/>
    <lineage>
        <taxon>Eukaryota</taxon>
        <taxon>Fungi</taxon>
        <taxon>Dikarya</taxon>
        <taxon>Basidiomycota</taxon>
        <taxon>Agaricomycotina</taxon>
        <taxon>Agaricomycetes</taxon>
        <taxon>Agaricomycetidae</taxon>
        <taxon>Agaricales</taxon>
        <taxon>Marasmiineae</taxon>
        <taxon>Omphalotaceae</taxon>
        <taxon>Lentinula</taxon>
    </lineage>
</organism>
<accession>A0A9W9E0J6</accession>
<dbReference type="Proteomes" id="UP001150238">
    <property type="component" value="Unassembled WGS sequence"/>
</dbReference>